<evidence type="ECO:0000256" key="8">
    <source>
        <dbReference type="ARBA" id="ARBA00023136"/>
    </source>
</evidence>
<dbReference type="PRINTS" id="PR00237">
    <property type="entry name" value="GPCRRHODOPSN"/>
</dbReference>
<name>A0A6P5QB89_MUSCR</name>
<dbReference type="InterPro" id="IPR000276">
    <property type="entry name" value="GPCR_Rhodpsn"/>
</dbReference>
<evidence type="ECO:0000256" key="1">
    <source>
        <dbReference type="ARBA" id="ARBA00004651"/>
    </source>
</evidence>
<feature type="transmembrane region" description="Helical" evidence="11">
    <location>
        <begin position="179"/>
        <end position="202"/>
    </location>
</feature>
<evidence type="ECO:0000256" key="3">
    <source>
        <dbReference type="ARBA" id="ARBA00022606"/>
    </source>
</evidence>
<dbReference type="GO" id="GO:0004930">
    <property type="term" value="F:G protein-coupled receptor activity"/>
    <property type="evidence" value="ECO:0007669"/>
    <property type="project" value="UniProtKB-KW"/>
</dbReference>
<reference evidence="14" key="1">
    <citation type="submission" date="2025-08" db="UniProtKB">
        <authorList>
            <consortium name="RefSeq"/>
        </authorList>
    </citation>
    <scope>IDENTIFICATION</scope>
</reference>
<keyword evidence="8 11" id="KW-0472">Membrane</keyword>
<sequence length="214" mass="24112">MANSTLVTEFLLEVFVELRILFSVLFLLAYLGSLLGNLIIIIVTTVDQTLNTPMYFFLRNLSILDMCYVSVTLPNVCINCLTDHRDISVPQCIAQIFFFFCSCRDSMTVSIPLLYSVIMNYQVCVQMMLASLFSSLAIASVHTFKTFQLFFCHSNVLHQFCDIPALQRLSYSETFNNKLLIMSVIGVGSSCLTFIAISYAHILSTVFKIPVKGE</sequence>
<proteinExistence type="predicted"/>
<evidence type="ECO:0000256" key="7">
    <source>
        <dbReference type="ARBA" id="ARBA00023040"/>
    </source>
</evidence>
<organism evidence="13 14">
    <name type="scientific">Mus caroli</name>
    <name type="common">Ryukyu mouse</name>
    <name type="synonym">Ricefield mouse</name>
    <dbReference type="NCBI Taxonomy" id="10089"/>
    <lineage>
        <taxon>Eukaryota</taxon>
        <taxon>Metazoa</taxon>
        <taxon>Chordata</taxon>
        <taxon>Craniata</taxon>
        <taxon>Vertebrata</taxon>
        <taxon>Euteleostomi</taxon>
        <taxon>Mammalia</taxon>
        <taxon>Eutheria</taxon>
        <taxon>Euarchontoglires</taxon>
        <taxon>Glires</taxon>
        <taxon>Rodentia</taxon>
        <taxon>Myomorpha</taxon>
        <taxon>Muroidea</taxon>
        <taxon>Muridae</taxon>
        <taxon>Murinae</taxon>
        <taxon>Mus</taxon>
        <taxon>Mus</taxon>
    </lineage>
</organism>
<keyword evidence="7" id="KW-0297">G-protein coupled receptor</keyword>
<gene>
    <name evidence="14" type="primary">LOC110299227</name>
</gene>
<feature type="domain" description="G-protein coupled receptors family 1 profile" evidence="12">
    <location>
        <begin position="36"/>
        <end position="74"/>
    </location>
</feature>
<dbReference type="GO" id="GO:0005886">
    <property type="term" value="C:plasma membrane"/>
    <property type="evidence" value="ECO:0007669"/>
    <property type="project" value="UniProtKB-SubCell"/>
</dbReference>
<keyword evidence="3" id="KW-0716">Sensory transduction</keyword>
<evidence type="ECO:0000256" key="2">
    <source>
        <dbReference type="ARBA" id="ARBA00022475"/>
    </source>
</evidence>
<dbReference type="PANTHER" id="PTHR26452">
    <property type="entry name" value="OLFACTORY RECEPTOR"/>
    <property type="match status" value="1"/>
</dbReference>
<feature type="non-terminal residue" evidence="14">
    <location>
        <position position="214"/>
    </location>
</feature>
<dbReference type="InterPro" id="IPR000725">
    <property type="entry name" value="Olfact_rcpt"/>
</dbReference>
<dbReference type="Gene3D" id="1.20.1070.10">
    <property type="entry name" value="Rhodopsin 7-helix transmembrane proteins"/>
    <property type="match status" value="1"/>
</dbReference>
<evidence type="ECO:0000259" key="12">
    <source>
        <dbReference type="PROSITE" id="PS50262"/>
    </source>
</evidence>
<evidence type="ECO:0000313" key="14">
    <source>
        <dbReference type="RefSeq" id="XP_021024533.1"/>
    </source>
</evidence>
<dbReference type="Proteomes" id="UP000515126">
    <property type="component" value="Chromosome 7"/>
</dbReference>
<keyword evidence="9" id="KW-0675">Receptor</keyword>
<keyword evidence="10" id="KW-0807">Transducer</keyword>
<evidence type="ECO:0000256" key="9">
    <source>
        <dbReference type="ARBA" id="ARBA00023170"/>
    </source>
</evidence>
<dbReference type="AlphaFoldDB" id="A0A6P5QB89"/>
<dbReference type="RefSeq" id="XP_021024533.1">
    <property type="nucleotide sequence ID" value="XM_021168874.1"/>
</dbReference>
<evidence type="ECO:0000256" key="4">
    <source>
        <dbReference type="ARBA" id="ARBA00022692"/>
    </source>
</evidence>
<evidence type="ECO:0000313" key="13">
    <source>
        <dbReference type="Proteomes" id="UP000515126"/>
    </source>
</evidence>
<accession>A0A6P5QB89</accession>
<dbReference type="KEGG" id="mcal:110299227"/>
<evidence type="ECO:0000256" key="10">
    <source>
        <dbReference type="ARBA" id="ARBA00023224"/>
    </source>
</evidence>
<protein>
    <submittedName>
        <fullName evidence="14">Olfactory receptor 14C36-like</fullName>
    </submittedName>
</protein>
<evidence type="ECO:0000256" key="5">
    <source>
        <dbReference type="ARBA" id="ARBA00022725"/>
    </source>
</evidence>
<keyword evidence="4 11" id="KW-0812">Transmembrane</keyword>
<dbReference type="Pfam" id="PF13853">
    <property type="entry name" value="7tm_4"/>
    <property type="match status" value="1"/>
</dbReference>
<comment type="subcellular location">
    <subcellularLocation>
        <location evidence="1">Cell membrane</location>
        <topology evidence="1">Multi-pass membrane protein</topology>
    </subcellularLocation>
</comment>
<keyword evidence="5" id="KW-0552">Olfaction</keyword>
<feature type="transmembrane region" description="Helical" evidence="11">
    <location>
        <begin position="20"/>
        <end position="46"/>
    </location>
</feature>
<dbReference type="PROSITE" id="PS50262">
    <property type="entry name" value="G_PROTEIN_RECEP_F1_2"/>
    <property type="match status" value="1"/>
</dbReference>
<dbReference type="InterPro" id="IPR017452">
    <property type="entry name" value="GPCR_Rhodpsn_7TM"/>
</dbReference>
<dbReference type="SUPFAM" id="SSF81321">
    <property type="entry name" value="Family A G protein-coupled receptor-like"/>
    <property type="match status" value="1"/>
</dbReference>
<keyword evidence="6 11" id="KW-1133">Transmembrane helix</keyword>
<dbReference type="GO" id="GO:0004984">
    <property type="term" value="F:olfactory receptor activity"/>
    <property type="evidence" value="ECO:0007669"/>
    <property type="project" value="InterPro"/>
</dbReference>
<keyword evidence="13" id="KW-1185">Reference proteome</keyword>
<evidence type="ECO:0000256" key="6">
    <source>
        <dbReference type="ARBA" id="ARBA00022989"/>
    </source>
</evidence>
<keyword evidence="2" id="KW-1003">Cell membrane</keyword>
<dbReference type="InterPro" id="IPR050516">
    <property type="entry name" value="Olfactory_GPCR"/>
</dbReference>
<dbReference type="GeneID" id="110299227"/>
<evidence type="ECO:0000256" key="11">
    <source>
        <dbReference type="SAM" id="Phobius"/>
    </source>
</evidence>